<organism evidence="4 5">
    <name type="scientific">Carnegiea gigantea</name>
    <dbReference type="NCBI Taxonomy" id="171969"/>
    <lineage>
        <taxon>Eukaryota</taxon>
        <taxon>Viridiplantae</taxon>
        <taxon>Streptophyta</taxon>
        <taxon>Embryophyta</taxon>
        <taxon>Tracheophyta</taxon>
        <taxon>Spermatophyta</taxon>
        <taxon>Magnoliopsida</taxon>
        <taxon>eudicotyledons</taxon>
        <taxon>Gunneridae</taxon>
        <taxon>Pentapetalae</taxon>
        <taxon>Caryophyllales</taxon>
        <taxon>Cactineae</taxon>
        <taxon>Cactaceae</taxon>
        <taxon>Cactoideae</taxon>
        <taxon>Echinocereeae</taxon>
        <taxon>Carnegiea</taxon>
    </lineage>
</organism>
<gene>
    <name evidence="4" type="ORF">Cgig2_021675</name>
</gene>
<feature type="region of interest" description="Disordered" evidence="2">
    <location>
        <begin position="69"/>
        <end position="89"/>
    </location>
</feature>
<keyword evidence="5" id="KW-1185">Reference proteome</keyword>
<evidence type="ECO:0000259" key="3">
    <source>
        <dbReference type="PROSITE" id="PS50175"/>
    </source>
</evidence>
<dbReference type="PANTHER" id="PTHR33240">
    <property type="entry name" value="OS08G0508500 PROTEIN"/>
    <property type="match status" value="1"/>
</dbReference>
<name>A0A9Q1KUS9_9CARY</name>
<dbReference type="CDD" id="cd00303">
    <property type="entry name" value="retropepsin_like"/>
    <property type="match status" value="1"/>
</dbReference>
<sequence>MRQVPERVQRAMEAANSTGHSLTLIIRPPRPASPRTGLCAYHPLITPIGIVRPHSRMGTVDLGRRAMIGSPRPLPSQAAAQPGASRLNPLPFRHPMQLIPGEPPVSRAKKSPPRIGGQRAHISFAENESLRSPSSGMKSALQKSWLLSLEVMQRGVRLTTPTMVFSGREAPHFASPHNDPMVVEMKVASAIVQRILIDTGSSVDIITWDCLMKLTYPGRDIVPLVHPILGIGGQEVNPTGMMHLLLCFGDKLMARNMEVVFLVVDVPAAYNVILGRPALHRTKALSWLPGELLSPRDGTQPRLLPARAWRPHSQWAPASPLLTLHKIKKKPIPRLPIVRFAPLPLRPLYRLYHLGYELGNGPRAILLPYIVRKVSSHFLLLVGRLFEAVPDWLLFIPTRKVPLTQVSTNEEEVVLSISPLTSFQRPSSWPVVKAIPPKVPCLLGSPLNGMDQAERSSCTCQAA</sequence>
<feature type="domain" description="Peptidase A2" evidence="3">
    <location>
        <begin position="193"/>
        <end position="233"/>
    </location>
</feature>
<dbReference type="Gene3D" id="2.40.70.10">
    <property type="entry name" value="Acid Proteases"/>
    <property type="match status" value="1"/>
</dbReference>
<dbReference type="InterPro" id="IPR001995">
    <property type="entry name" value="Peptidase_A2_cat"/>
</dbReference>
<accession>A0A9Q1KUS9</accession>
<dbReference type="AlphaFoldDB" id="A0A9Q1KUS9"/>
<comment type="caution">
    <text evidence="4">The sequence shown here is derived from an EMBL/GenBank/DDBJ whole genome shotgun (WGS) entry which is preliminary data.</text>
</comment>
<dbReference type="GO" id="GO:0006508">
    <property type="term" value="P:proteolysis"/>
    <property type="evidence" value="ECO:0007669"/>
    <property type="project" value="InterPro"/>
</dbReference>
<reference evidence="4" key="1">
    <citation type="submission" date="2022-04" db="EMBL/GenBank/DDBJ databases">
        <title>Carnegiea gigantea Genome sequencing and assembly v2.</title>
        <authorList>
            <person name="Copetti D."/>
            <person name="Sanderson M.J."/>
            <person name="Burquez A."/>
            <person name="Wojciechowski M.F."/>
        </authorList>
    </citation>
    <scope>NUCLEOTIDE SEQUENCE</scope>
    <source>
        <strain evidence="4">SGP5-SGP5p</strain>
        <tissue evidence="4">Aerial part</tissue>
    </source>
</reference>
<dbReference type="PROSITE" id="PS50175">
    <property type="entry name" value="ASP_PROT_RETROV"/>
    <property type="match status" value="1"/>
</dbReference>
<dbReference type="PANTHER" id="PTHR33240:SF17">
    <property type="entry name" value="EUKARYOTIC PEPTIDE CHAIN RELEASE FACTOR GTP-BINDING SUBUNIT-LIKE"/>
    <property type="match status" value="1"/>
</dbReference>
<evidence type="ECO:0000313" key="4">
    <source>
        <dbReference type="EMBL" id="KAJ8449211.1"/>
    </source>
</evidence>
<dbReference type="SUPFAM" id="SSF50630">
    <property type="entry name" value="Acid proteases"/>
    <property type="match status" value="1"/>
</dbReference>
<proteinExistence type="predicted"/>
<dbReference type="InterPro" id="IPR021109">
    <property type="entry name" value="Peptidase_aspartic_dom_sf"/>
</dbReference>
<dbReference type="GO" id="GO:0004190">
    <property type="term" value="F:aspartic-type endopeptidase activity"/>
    <property type="evidence" value="ECO:0007669"/>
    <property type="project" value="InterPro"/>
</dbReference>
<dbReference type="EMBL" id="JAKOGI010000023">
    <property type="protein sequence ID" value="KAJ8449211.1"/>
    <property type="molecule type" value="Genomic_DNA"/>
</dbReference>
<protein>
    <recommendedName>
        <fullName evidence="3">Peptidase A2 domain-containing protein</fullName>
    </recommendedName>
</protein>
<evidence type="ECO:0000256" key="1">
    <source>
        <dbReference type="ARBA" id="ARBA00022801"/>
    </source>
</evidence>
<keyword evidence="1" id="KW-0378">Hydrolase</keyword>
<evidence type="ECO:0000313" key="5">
    <source>
        <dbReference type="Proteomes" id="UP001153076"/>
    </source>
</evidence>
<dbReference type="Proteomes" id="UP001153076">
    <property type="component" value="Unassembled WGS sequence"/>
</dbReference>
<evidence type="ECO:0000256" key="2">
    <source>
        <dbReference type="SAM" id="MobiDB-lite"/>
    </source>
</evidence>